<organism evidence="16 17">
    <name type="scientific">Glaciecola nitratireducens (strain JCM 12485 / KCTC 12276 / FR1064)</name>
    <dbReference type="NCBI Taxonomy" id="1085623"/>
    <lineage>
        <taxon>Bacteria</taxon>
        <taxon>Pseudomonadati</taxon>
        <taxon>Pseudomonadota</taxon>
        <taxon>Gammaproteobacteria</taxon>
        <taxon>Alteromonadales</taxon>
        <taxon>Alteromonadaceae</taxon>
        <taxon>Brumicola</taxon>
    </lineage>
</organism>
<dbReference type="GO" id="GO:0006826">
    <property type="term" value="P:iron ion transport"/>
    <property type="evidence" value="ECO:0007669"/>
    <property type="project" value="UniProtKB-KW"/>
</dbReference>
<dbReference type="InterPro" id="IPR039426">
    <property type="entry name" value="TonB-dep_rcpt-like"/>
</dbReference>
<keyword evidence="5 11" id="KW-0812">Transmembrane</keyword>
<keyword evidence="2 11" id="KW-0813">Transport</keyword>
<dbReference type="Pfam" id="PF07715">
    <property type="entry name" value="Plug"/>
    <property type="match status" value="1"/>
</dbReference>
<dbReference type="InterPro" id="IPR012910">
    <property type="entry name" value="Plug_dom"/>
</dbReference>
<evidence type="ECO:0000256" key="6">
    <source>
        <dbReference type="ARBA" id="ARBA00023004"/>
    </source>
</evidence>
<evidence type="ECO:0000256" key="9">
    <source>
        <dbReference type="ARBA" id="ARBA00023136"/>
    </source>
</evidence>
<evidence type="ECO:0000259" key="14">
    <source>
        <dbReference type="Pfam" id="PF00593"/>
    </source>
</evidence>
<dbReference type="PANTHER" id="PTHR32552">
    <property type="entry name" value="FERRICHROME IRON RECEPTOR-RELATED"/>
    <property type="match status" value="1"/>
</dbReference>
<evidence type="ECO:0000256" key="5">
    <source>
        <dbReference type="ARBA" id="ARBA00022692"/>
    </source>
</evidence>
<dbReference type="Gene3D" id="2.40.170.20">
    <property type="entry name" value="TonB-dependent receptor, beta-barrel domain"/>
    <property type="match status" value="1"/>
</dbReference>
<gene>
    <name evidence="16" type="ordered locus">GNIT_3432</name>
</gene>
<dbReference type="Proteomes" id="UP000009282">
    <property type="component" value="Chromosome"/>
</dbReference>
<evidence type="ECO:0000256" key="8">
    <source>
        <dbReference type="ARBA" id="ARBA00023077"/>
    </source>
</evidence>
<feature type="signal peptide" evidence="13">
    <location>
        <begin position="1"/>
        <end position="29"/>
    </location>
</feature>
<keyword evidence="17" id="KW-1185">Reference proteome</keyword>
<keyword evidence="4" id="KW-0410">Iron transport</keyword>
<feature type="domain" description="TonB-dependent receptor plug" evidence="15">
    <location>
        <begin position="61"/>
        <end position="166"/>
    </location>
</feature>
<keyword evidence="13" id="KW-0732">Signal</keyword>
<reference evidence="16 17" key="1">
    <citation type="journal article" date="2011" name="J. Bacteriol.">
        <title>Complete genome sequence of seawater bacterium Glaciecola nitratireducens FR1064T.</title>
        <authorList>
            <person name="Bian F."/>
            <person name="Qin Q.L."/>
            <person name="Xie B.B."/>
            <person name="Shu Y.L."/>
            <person name="Zhang X.Y."/>
            <person name="Yu Y."/>
            <person name="Chen B."/>
            <person name="Chen X.L."/>
            <person name="Zhou B.C."/>
            <person name="Zhang Y.Z."/>
        </authorList>
    </citation>
    <scope>NUCLEOTIDE SEQUENCE [LARGE SCALE GENOMIC DNA]</scope>
    <source>
        <strain evidence="17">JCM 12485 / KCTC 12276 / FR1064</strain>
    </source>
</reference>
<keyword evidence="7" id="KW-0406">Ion transport</keyword>
<keyword evidence="16" id="KW-0675">Receptor</keyword>
<dbReference type="eggNOG" id="COG4774">
    <property type="taxonomic scope" value="Bacteria"/>
</dbReference>
<evidence type="ECO:0000256" key="4">
    <source>
        <dbReference type="ARBA" id="ARBA00022496"/>
    </source>
</evidence>
<dbReference type="HOGENOM" id="CLU_008287_15_0_6"/>
<feature type="chain" id="PRO_5003467435" evidence="13">
    <location>
        <begin position="30"/>
        <end position="741"/>
    </location>
</feature>
<evidence type="ECO:0000256" key="1">
    <source>
        <dbReference type="ARBA" id="ARBA00004571"/>
    </source>
</evidence>
<dbReference type="InterPro" id="IPR036942">
    <property type="entry name" value="Beta-barrel_TonB_sf"/>
</dbReference>
<evidence type="ECO:0000256" key="3">
    <source>
        <dbReference type="ARBA" id="ARBA00022452"/>
    </source>
</evidence>
<evidence type="ECO:0000256" key="2">
    <source>
        <dbReference type="ARBA" id="ARBA00022448"/>
    </source>
</evidence>
<keyword evidence="10 11" id="KW-0998">Cell outer membrane</keyword>
<keyword evidence="8 12" id="KW-0798">TonB box</keyword>
<dbReference type="PANTHER" id="PTHR32552:SF81">
    <property type="entry name" value="TONB-DEPENDENT OUTER MEMBRANE RECEPTOR"/>
    <property type="match status" value="1"/>
</dbReference>
<proteinExistence type="inferred from homology"/>
<dbReference type="GO" id="GO:0009279">
    <property type="term" value="C:cell outer membrane"/>
    <property type="evidence" value="ECO:0007669"/>
    <property type="project" value="UniProtKB-SubCell"/>
</dbReference>
<dbReference type="STRING" id="1085623.GNIT_3432"/>
<protein>
    <submittedName>
        <fullName evidence="16">TonB-dependent receptor</fullName>
    </submittedName>
</protein>
<dbReference type="AlphaFoldDB" id="G4QNA7"/>
<name>G4QNA7_GLANF</name>
<evidence type="ECO:0000256" key="13">
    <source>
        <dbReference type="SAM" id="SignalP"/>
    </source>
</evidence>
<evidence type="ECO:0000313" key="16">
    <source>
        <dbReference type="EMBL" id="AEP31526.1"/>
    </source>
</evidence>
<dbReference type="SUPFAM" id="SSF56935">
    <property type="entry name" value="Porins"/>
    <property type="match status" value="1"/>
</dbReference>
<dbReference type="KEGG" id="gni:GNIT_3432"/>
<evidence type="ECO:0000256" key="10">
    <source>
        <dbReference type="ARBA" id="ARBA00023237"/>
    </source>
</evidence>
<evidence type="ECO:0000256" key="11">
    <source>
        <dbReference type="PROSITE-ProRule" id="PRU01360"/>
    </source>
</evidence>
<keyword evidence="6" id="KW-0408">Iron</keyword>
<sequence length="741" mass="81934">MNSSFEISAIRKTMLAVSISAVLSGVVSAQEATVEKDDSSTADTKAVELIMVKGTRRTQELQDAPVALTAFTAEDIDGAGIERPADFIGLTPNVTLIETQNAGMAFITVRGISQNRDTQPSVAVIIDGVEQTDAGQFQQELFDIQQIEVLKGPQGGLYGRNAIGGAIVITTKDPSENVEGRVKVGIDNGPGYKVEAGLSGPAGEDWAYRISGSYYDTDGYIENTFLNEESDPLRDISLRGKALWFVNDQLEIDFRGYYSALETQPFNYRITPDVNTILDIRTNNPGINDRDLYGASVKVSYETADGGEWTSITAWDRSKELIAGDAFDFLPVEESLLVSVLGLPFDQSQISNFGSRSWSQELRFTSSDDERFKYIYGAYIVDTEQLQQNGARADFGLGFSDPLDGISTDPNNFQLNFLSDVRNNFAWAFFGNASYEVDDMWTVDASLRYDKDDRENLTQTPQAFIPNVPGFPVGTEGEVRKKSFSQLQPKFTLTYEPMDELTLYGGYSVGFRSGGFNQTGSDAIAGSAGIIGIKEFYDAETAKTFEVGGKFKLPVASIRGGFALYSTDSENSPFFVFLQENSTQNIGVIPEAKFQGFEFEMTANPLPGLRFNAALGYVDSEIKDFGDPTVIGNRTPAVSKTTVNLGTQYRMDVNDGIDSVVWRIDYQQIGKTNFDIYESTEREPVNLVNARVTYEAENWTLALWANNLTDEQYNSEWSPGGFIYRARPRVYGLTYTYNFDL</sequence>
<dbReference type="InterPro" id="IPR000531">
    <property type="entry name" value="Beta-barrel_TonB"/>
</dbReference>
<evidence type="ECO:0000256" key="7">
    <source>
        <dbReference type="ARBA" id="ARBA00023065"/>
    </source>
</evidence>
<keyword evidence="9 11" id="KW-0472">Membrane</keyword>
<keyword evidence="3 11" id="KW-1134">Transmembrane beta strand</keyword>
<dbReference type="PROSITE" id="PS52016">
    <property type="entry name" value="TONB_DEPENDENT_REC_3"/>
    <property type="match status" value="1"/>
</dbReference>
<dbReference type="Pfam" id="PF00593">
    <property type="entry name" value="TonB_dep_Rec_b-barrel"/>
    <property type="match status" value="1"/>
</dbReference>
<comment type="subcellular location">
    <subcellularLocation>
        <location evidence="1 11">Cell outer membrane</location>
        <topology evidence="1 11">Multi-pass membrane protein</topology>
    </subcellularLocation>
</comment>
<dbReference type="CDD" id="cd01347">
    <property type="entry name" value="ligand_gated_channel"/>
    <property type="match status" value="1"/>
</dbReference>
<dbReference type="EMBL" id="CP003060">
    <property type="protein sequence ID" value="AEP31526.1"/>
    <property type="molecule type" value="Genomic_DNA"/>
</dbReference>
<comment type="similarity">
    <text evidence="11 12">Belongs to the TonB-dependent receptor family.</text>
</comment>
<dbReference type="RefSeq" id="WP_014110397.1">
    <property type="nucleotide sequence ID" value="NC_016041.1"/>
</dbReference>
<evidence type="ECO:0000256" key="12">
    <source>
        <dbReference type="RuleBase" id="RU003357"/>
    </source>
</evidence>
<evidence type="ECO:0000313" key="17">
    <source>
        <dbReference type="Proteomes" id="UP000009282"/>
    </source>
</evidence>
<evidence type="ECO:0000259" key="15">
    <source>
        <dbReference type="Pfam" id="PF07715"/>
    </source>
</evidence>
<accession>G4QNA7</accession>
<feature type="domain" description="TonB-dependent receptor-like beta-barrel" evidence="14">
    <location>
        <begin position="254"/>
        <end position="708"/>
    </location>
</feature>